<protein>
    <submittedName>
        <fullName evidence="2">Uncharacterized protein</fullName>
    </submittedName>
</protein>
<feature type="compositionally biased region" description="Basic and acidic residues" evidence="1">
    <location>
        <begin position="97"/>
        <end position="108"/>
    </location>
</feature>
<feature type="region of interest" description="Disordered" evidence="1">
    <location>
        <begin position="87"/>
        <end position="131"/>
    </location>
</feature>
<feature type="region of interest" description="Disordered" evidence="1">
    <location>
        <begin position="1"/>
        <end position="26"/>
    </location>
</feature>
<accession>A0ABS8T3V7</accession>
<evidence type="ECO:0000313" key="2">
    <source>
        <dbReference type="EMBL" id="MCD7465690.1"/>
    </source>
</evidence>
<comment type="caution">
    <text evidence="2">The sequence shown here is derived from an EMBL/GenBank/DDBJ whole genome shotgun (WGS) entry which is preliminary data.</text>
</comment>
<keyword evidence="3" id="KW-1185">Reference proteome</keyword>
<proteinExistence type="predicted"/>
<reference evidence="2 3" key="1">
    <citation type="journal article" date="2021" name="BMC Genomics">
        <title>Datura genome reveals duplications of psychoactive alkaloid biosynthetic genes and high mutation rate following tissue culture.</title>
        <authorList>
            <person name="Rajewski A."/>
            <person name="Carter-House D."/>
            <person name="Stajich J."/>
            <person name="Litt A."/>
        </authorList>
    </citation>
    <scope>NUCLEOTIDE SEQUENCE [LARGE SCALE GENOMIC DNA]</scope>
    <source>
        <strain evidence="2">AR-01</strain>
    </source>
</reference>
<name>A0ABS8T3V7_DATST</name>
<evidence type="ECO:0000313" key="3">
    <source>
        <dbReference type="Proteomes" id="UP000823775"/>
    </source>
</evidence>
<dbReference type="EMBL" id="JACEIK010001070">
    <property type="protein sequence ID" value="MCD7465690.1"/>
    <property type="molecule type" value="Genomic_DNA"/>
</dbReference>
<dbReference type="Proteomes" id="UP000823775">
    <property type="component" value="Unassembled WGS sequence"/>
</dbReference>
<sequence>MLTPTRAGFLGSSFPPRSRPGWPASGSGILPFPGQRLAGCGIYSTRSGTDVDDIITTPLFVPLGMLNATSPTGVTCAFVSLSVVKESTGDPSGGLEYPDRIRVHAARPEHRRRGPQVAHKPPGRTTEEHPT</sequence>
<evidence type="ECO:0000256" key="1">
    <source>
        <dbReference type="SAM" id="MobiDB-lite"/>
    </source>
</evidence>
<organism evidence="2 3">
    <name type="scientific">Datura stramonium</name>
    <name type="common">Jimsonweed</name>
    <name type="synonym">Common thornapple</name>
    <dbReference type="NCBI Taxonomy" id="4076"/>
    <lineage>
        <taxon>Eukaryota</taxon>
        <taxon>Viridiplantae</taxon>
        <taxon>Streptophyta</taxon>
        <taxon>Embryophyta</taxon>
        <taxon>Tracheophyta</taxon>
        <taxon>Spermatophyta</taxon>
        <taxon>Magnoliopsida</taxon>
        <taxon>eudicotyledons</taxon>
        <taxon>Gunneridae</taxon>
        <taxon>Pentapetalae</taxon>
        <taxon>asterids</taxon>
        <taxon>lamiids</taxon>
        <taxon>Solanales</taxon>
        <taxon>Solanaceae</taxon>
        <taxon>Solanoideae</taxon>
        <taxon>Datureae</taxon>
        <taxon>Datura</taxon>
    </lineage>
</organism>
<gene>
    <name evidence="2" type="ORF">HAX54_001767</name>
</gene>